<dbReference type="Proteomes" id="UP000008227">
    <property type="component" value="Chromosome 13"/>
</dbReference>
<dbReference type="InterPro" id="IPR036345">
    <property type="entry name" value="ExoRNase_PH_dom2_sf"/>
</dbReference>
<dbReference type="AlphaFoldDB" id="A0A8W4FER7"/>
<feature type="domain" description="Exoribonuclease phosphorolytic" evidence="13">
    <location>
        <begin position="33"/>
        <end position="167"/>
    </location>
</feature>
<dbReference type="Gene3D" id="3.30.230.70">
    <property type="entry name" value="GHMP Kinase, N-terminal domain"/>
    <property type="match status" value="1"/>
</dbReference>
<dbReference type="InterPro" id="IPR027408">
    <property type="entry name" value="PNPase/RNase_PH_dom_sf"/>
</dbReference>
<dbReference type="GO" id="GO:0005829">
    <property type="term" value="C:cytosol"/>
    <property type="evidence" value="ECO:0007669"/>
    <property type="project" value="Ensembl"/>
</dbReference>
<dbReference type="Reactome" id="R-SSC-9930044">
    <property type="pathway name" value="Nuclear RNA decay"/>
</dbReference>
<feature type="domain" description="Exoribonuclease phosphorolytic" evidence="14">
    <location>
        <begin position="197"/>
        <end position="259"/>
    </location>
</feature>
<comment type="similarity">
    <text evidence="3">Belongs to the RNase PH family.</text>
</comment>
<evidence type="ECO:0000256" key="5">
    <source>
        <dbReference type="ARBA" id="ARBA00022552"/>
    </source>
</evidence>
<dbReference type="GO" id="GO:0006401">
    <property type="term" value="P:RNA catabolic process"/>
    <property type="evidence" value="ECO:0007669"/>
    <property type="project" value="Ensembl"/>
</dbReference>
<dbReference type="Reactome" id="R-SSC-450385">
    <property type="pathway name" value="Butyrate Response Factor 1 (BRF1) binds and destabilizes mRNA"/>
</dbReference>
<dbReference type="GO" id="GO:0000178">
    <property type="term" value="C:exosome (RNase complex)"/>
    <property type="evidence" value="ECO:0007669"/>
    <property type="project" value="UniProtKB-KW"/>
</dbReference>
<dbReference type="InterPro" id="IPR020568">
    <property type="entry name" value="Ribosomal_Su5_D2-typ_SF"/>
</dbReference>
<evidence type="ECO:0000256" key="12">
    <source>
        <dbReference type="ARBA" id="ARBA00083632"/>
    </source>
</evidence>
<evidence type="ECO:0000259" key="14">
    <source>
        <dbReference type="Pfam" id="PF03725"/>
    </source>
</evidence>
<evidence type="ECO:0000256" key="8">
    <source>
        <dbReference type="ARBA" id="ARBA00022990"/>
    </source>
</evidence>
<dbReference type="GO" id="GO:0006364">
    <property type="term" value="P:rRNA processing"/>
    <property type="evidence" value="ECO:0007669"/>
    <property type="project" value="UniProtKB-KW"/>
</dbReference>
<dbReference type="InterPro" id="IPR015847">
    <property type="entry name" value="ExoRNase_PH_dom2"/>
</dbReference>
<dbReference type="InterPro" id="IPR050590">
    <property type="entry name" value="Exosome_comp_Rrp42_subfam"/>
</dbReference>
<protein>
    <recommendedName>
        <fullName evidence="12">Exosome component 7</fullName>
    </recommendedName>
    <alternativeName>
        <fullName evidence="10">Ribosomal RNA-processing protein 42</fullName>
    </alternativeName>
</protein>
<evidence type="ECO:0000256" key="2">
    <source>
        <dbReference type="ARBA" id="ARBA00004604"/>
    </source>
</evidence>
<dbReference type="SUPFAM" id="SSF55666">
    <property type="entry name" value="Ribonuclease PH domain 2-like"/>
    <property type="match status" value="1"/>
</dbReference>
<evidence type="ECO:0000313" key="16">
    <source>
        <dbReference type="Proteomes" id="UP000008227"/>
    </source>
</evidence>
<dbReference type="Pfam" id="PF03725">
    <property type="entry name" value="RNase_PH_C"/>
    <property type="match status" value="1"/>
</dbReference>
<evidence type="ECO:0000256" key="7">
    <source>
        <dbReference type="ARBA" id="ARBA00022884"/>
    </source>
</evidence>
<keyword evidence="8" id="KW-0007">Acetylation</keyword>
<dbReference type="GO" id="GO:0003723">
    <property type="term" value="F:RNA binding"/>
    <property type="evidence" value="ECO:0007669"/>
    <property type="project" value="UniProtKB-KW"/>
</dbReference>
<evidence type="ECO:0000256" key="9">
    <source>
        <dbReference type="ARBA" id="ARBA00023242"/>
    </source>
</evidence>
<dbReference type="Pfam" id="PF01138">
    <property type="entry name" value="RNase_PH"/>
    <property type="match status" value="1"/>
</dbReference>
<dbReference type="FunFam" id="3.30.230.70:FF:000009">
    <property type="entry name" value="Exosome complex component RRP42"/>
    <property type="match status" value="1"/>
</dbReference>
<comment type="subunit">
    <text evidence="11">Component of the RNA exosome core complex (Exo-9), composed of EXOSC1, EXOSC2, EXOSC3, EXOSC4, EXOSC5, EXOSC6, EXOSC7, EXOSC8 and EXOSC9; within the complex interacts with EXOSC2 and EXOSC4. The catalytically inactive RNA exosome core complex (Exo-9) associates with the catalytic subunit EXOSC10/RRP6. Exo-9 may associate with DIS3 to form the nucleolar exosome complex, or DIS3L to form the cytoplasmic exosome complex. Exo-9 is formed by a hexameric base ring consisting of the heterodimers EXOSC4-EXOSC9, EXOSC5-EXOSC8 and EXOSC6-EXOSC7, and a cap ring consisting of EXOSC1, EXOSC2 and EXOSC3. The RNA exosome complex associates with cofactors C1D/RRP47, MPHOSPH6/MPP6 and MTREX/MTR4. Interacts with ZC3HAV1. Interacts with DIS3; the interaction is direct.</text>
</comment>
<reference evidence="15" key="3">
    <citation type="submission" date="2025-09" db="UniProtKB">
        <authorList>
            <consortium name="Ensembl"/>
        </authorList>
    </citation>
    <scope>IDENTIFICATION</scope>
</reference>
<reference evidence="15" key="1">
    <citation type="journal article" date="2020" name="Gigascience">
        <title>An improved pig reference genome sequence to enable pig genetics and genomics research.</title>
        <authorList>
            <person name="Warr A."/>
            <person name="Affara N."/>
            <person name="Aken B."/>
            <person name="Beiki H."/>
            <person name="Bickhart D.M."/>
            <person name="Billis K."/>
            <person name="Chow W."/>
            <person name="Eory L."/>
            <person name="Finlayson H.A."/>
            <person name="Flicek P."/>
            <person name="Giron C.G."/>
            <person name="Griffin D.K."/>
            <person name="Hall R."/>
            <person name="Hannum G."/>
            <person name="Hourlier T."/>
            <person name="Howe K."/>
            <person name="Hume D.A."/>
            <person name="Izuogu O."/>
            <person name="Kim K."/>
            <person name="Koren S."/>
            <person name="Liu H."/>
            <person name="Manchanda N."/>
            <person name="Martin F.J."/>
            <person name="Nonneman D.J."/>
            <person name="O'Connor R.E."/>
            <person name="Phillippy A.M."/>
            <person name="Rohrer G.A."/>
            <person name="Rosen B.D."/>
            <person name="Rund L.A."/>
            <person name="Sargent C.A."/>
            <person name="Schook L.B."/>
            <person name="Schroeder S.G."/>
            <person name="Schwartz A.S."/>
            <person name="Skinner B.M."/>
            <person name="Talbot R."/>
            <person name="Tseng E."/>
            <person name="Tuggle C.K."/>
            <person name="Watson M."/>
            <person name="Smith T.P.L."/>
            <person name="Archibald A.L."/>
        </authorList>
    </citation>
    <scope>NUCLEOTIDE SEQUENCE [LARGE SCALE GENOMIC DNA]</scope>
    <source>
        <strain evidence="15">Duroc</strain>
    </source>
</reference>
<accession>A0A8W4FER7</accession>
<evidence type="ECO:0000313" key="15">
    <source>
        <dbReference type="Ensembl" id="ENSSSCP00000077352.1"/>
    </source>
</evidence>
<evidence type="ECO:0000256" key="10">
    <source>
        <dbReference type="ARBA" id="ARBA00042523"/>
    </source>
</evidence>
<dbReference type="InterPro" id="IPR001247">
    <property type="entry name" value="ExoRNase_PH_dom1"/>
</dbReference>
<dbReference type="SUPFAM" id="SSF54211">
    <property type="entry name" value="Ribosomal protein S5 domain 2-like"/>
    <property type="match status" value="1"/>
</dbReference>
<evidence type="ECO:0000259" key="13">
    <source>
        <dbReference type="Pfam" id="PF01138"/>
    </source>
</evidence>
<keyword evidence="9" id="KW-0539">Nucleus</keyword>
<keyword evidence="5" id="KW-0698">rRNA processing</keyword>
<dbReference type="GeneTree" id="ENSGT00950000183130"/>
<evidence type="ECO:0000256" key="1">
    <source>
        <dbReference type="ARBA" id="ARBA00004496"/>
    </source>
</evidence>
<dbReference type="Reactome" id="R-SSC-450513">
    <property type="pathway name" value="Tristetraprolin (TTP, ZFP36) binds and destabilizes mRNA"/>
</dbReference>
<dbReference type="PANTHER" id="PTHR11097:SF8">
    <property type="entry name" value="EXOSOME COMPLEX COMPONENT RRP42"/>
    <property type="match status" value="1"/>
</dbReference>
<proteinExistence type="evidence at protein level"/>
<name>A0A8W4FER7_PIG</name>
<comment type="subcellular location">
    <subcellularLocation>
        <location evidence="1">Cytoplasm</location>
    </subcellularLocation>
    <subcellularLocation>
        <location evidence="2">Nucleus</location>
        <location evidence="2">Nucleolus</location>
    </subcellularLocation>
</comment>
<dbReference type="Reactome" id="R-SSC-6791226">
    <property type="pathway name" value="Major pathway of rRNA processing in the nucleolus and cytosol"/>
</dbReference>
<evidence type="ECO:0000256" key="4">
    <source>
        <dbReference type="ARBA" id="ARBA00022490"/>
    </source>
</evidence>
<gene>
    <name evidence="15" type="primary">EXOSC7</name>
</gene>
<evidence type="ECO:0007829" key="17">
    <source>
        <dbReference type="PeptideAtlas" id="A0A8W4FER7"/>
    </source>
</evidence>
<sequence length="350" mass="38116">MSLATRTEFLDDSGCGCCPQEDLRVDGRGCEDYRCVEVETDVVSNTSGSARVKLGHTDILVGVKAEMGTPKLEKPNEGYLEFFVDCSANATPEFEGRGGDELGTEIANTLYRIFNNKGSIDLKSLCISPREHCWILYVDVLLLECGGNLFDAISIAVKAALFNTRIPRVRVLEDEEGSKDIELSDDPYDCIQLNVENVPCIVTLCKIGYRHVVDATLQEEACSLASLLVAVTSKGVVTCMRKVGKGSLDPESIFEMMEVRLVLRQVLGPGWECLLLPAPQSCCGHSPHLPPSPQAWSLESSWCELDVSELAKGAGRERGGLRDRDLPPAHNSCLSSASLIPGSMFLKENA</sequence>
<dbReference type="CDD" id="cd11367">
    <property type="entry name" value="RNase_PH_RRP42"/>
    <property type="match status" value="1"/>
</dbReference>
<dbReference type="Reactome" id="R-SSC-429958">
    <property type="pathway name" value="mRNA decay by 3' to 5' exoribonuclease"/>
</dbReference>
<keyword evidence="16" id="KW-1185">Reference proteome</keyword>
<keyword evidence="6" id="KW-0271">Exosome</keyword>
<reference evidence="15" key="2">
    <citation type="submission" date="2025-08" db="UniProtKB">
        <authorList>
            <consortium name="Ensembl"/>
        </authorList>
    </citation>
    <scope>IDENTIFICATION</scope>
</reference>
<evidence type="ECO:0000256" key="6">
    <source>
        <dbReference type="ARBA" id="ARBA00022835"/>
    </source>
</evidence>
<keyword evidence="17" id="KW-1267">Proteomics identification</keyword>
<evidence type="ECO:0000256" key="3">
    <source>
        <dbReference type="ARBA" id="ARBA00006678"/>
    </source>
</evidence>
<organism evidence="15 16">
    <name type="scientific">Sus scrofa</name>
    <name type="common">Pig</name>
    <dbReference type="NCBI Taxonomy" id="9823"/>
    <lineage>
        <taxon>Eukaryota</taxon>
        <taxon>Metazoa</taxon>
        <taxon>Chordata</taxon>
        <taxon>Craniata</taxon>
        <taxon>Vertebrata</taxon>
        <taxon>Euteleostomi</taxon>
        <taxon>Mammalia</taxon>
        <taxon>Eutheria</taxon>
        <taxon>Laurasiatheria</taxon>
        <taxon>Artiodactyla</taxon>
        <taxon>Suina</taxon>
        <taxon>Suidae</taxon>
        <taxon>Sus</taxon>
    </lineage>
</organism>
<dbReference type="Ensembl" id="ENSSSCT00000092899.1">
    <property type="protein sequence ID" value="ENSSSCP00000077352.1"/>
    <property type="gene ID" value="ENSSSCG00000011300.6"/>
</dbReference>
<keyword evidence="4" id="KW-0963">Cytoplasm</keyword>
<dbReference type="PANTHER" id="PTHR11097">
    <property type="entry name" value="EXOSOME COMPLEX EXONUCLEASE RIBOSOMAL RNA PROCESSING PROTEIN"/>
    <property type="match status" value="1"/>
</dbReference>
<evidence type="ECO:0000256" key="11">
    <source>
        <dbReference type="ARBA" id="ARBA00064326"/>
    </source>
</evidence>
<keyword evidence="7" id="KW-0694">RNA-binding</keyword>
<dbReference type="GO" id="GO:0005730">
    <property type="term" value="C:nucleolus"/>
    <property type="evidence" value="ECO:0007669"/>
    <property type="project" value="UniProtKB-SubCell"/>
</dbReference>
<dbReference type="Reactome" id="R-SSC-450604">
    <property type="pathway name" value="KSRP (KHSRP) binds and destabilizes mRNA"/>
</dbReference>